<reference evidence="2 3" key="1">
    <citation type="journal article" date="2012" name="Genome Biol.">
        <title>Genome and low-iron response of an oceanic diatom adapted to chronic iron limitation.</title>
        <authorList>
            <person name="Lommer M."/>
            <person name="Specht M."/>
            <person name="Roy A.S."/>
            <person name="Kraemer L."/>
            <person name="Andreson R."/>
            <person name="Gutowska M.A."/>
            <person name="Wolf J."/>
            <person name="Bergner S.V."/>
            <person name="Schilhabel M.B."/>
            <person name="Klostermeier U.C."/>
            <person name="Beiko R.G."/>
            <person name="Rosenstiel P."/>
            <person name="Hippler M."/>
            <person name="Laroche J."/>
        </authorList>
    </citation>
    <scope>NUCLEOTIDE SEQUENCE [LARGE SCALE GENOMIC DNA]</scope>
    <source>
        <strain evidence="2 3">CCMP1005</strain>
    </source>
</reference>
<proteinExistence type="predicted"/>
<evidence type="ECO:0000256" key="1">
    <source>
        <dbReference type="SAM" id="MobiDB-lite"/>
    </source>
</evidence>
<protein>
    <submittedName>
        <fullName evidence="2">Uncharacterized protein</fullName>
    </submittedName>
</protein>
<feature type="compositionally biased region" description="Polar residues" evidence="1">
    <location>
        <begin position="14"/>
        <end position="23"/>
    </location>
</feature>
<feature type="compositionally biased region" description="Low complexity" evidence="1">
    <location>
        <begin position="82"/>
        <end position="92"/>
    </location>
</feature>
<keyword evidence="3" id="KW-1185">Reference proteome</keyword>
<dbReference type="AlphaFoldDB" id="K0R5B4"/>
<gene>
    <name evidence="2" type="ORF">THAOC_34269</name>
</gene>
<dbReference type="Proteomes" id="UP000266841">
    <property type="component" value="Unassembled WGS sequence"/>
</dbReference>
<comment type="caution">
    <text evidence="2">The sequence shown here is derived from an EMBL/GenBank/DDBJ whole genome shotgun (WGS) entry which is preliminary data.</text>
</comment>
<name>K0R5B4_THAOC</name>
<organism evidence="2 3">
    <name type="scientific">Thalassiosira oceanica</name>
    <name type="common">Marine diatom</name>
    <dbReference type="NCBI Taxonomy" id="159749"/>
    <lineage>
        <taxon>Eukaryota</taxon>
        <taxon>Sar</taxon>
        <taxon>Stramenopiles</taxon>
        <taxon>Ochrophyta</taxon>
        <taxon>Bacillariophyta</taxon>
        <taxon>Coscinodiscophyceae</taxon>
        <taxon>Thalassiosirophycidae</taxon>
        <taxon>Thalassiosirales</taxon>
        <taxon>Thalassiosiraceae</taxon>
        <taxon>Thalassiosira</taxon>
    </lineage>
</organism>
<accession>K0R5B4</accession>
<evidence type="ECO:0000313" key="2">
    <source>
        <dbReference type="EMBL" id="EJK47039.1"/>
    </source>
</evidence>
<feature type="region of interest" description="Disordered" evidence="1">
    <location>
        <begin position="39"/>
        <end position="98"/>
    </location>
</feature>
<feature type="compositionally biased region" description="Low complexity" evidence="1">
    <location>
        <begin position="55"/>
        <end position="72"/>
    </location>
</feature>
<dbReference type="EMBL" id="AGNL01047407">
    <property type="protein sequence ID" value="EJK47039.1"/>
    <property type="molecule type" value="Genomic_DNA"/>
</dbReference>
<sequence length="98" mass="9995">PVKLVGGGGRGRGSSDTPPTATNAADCWARLENARDAKARVGRARRRRLGGIGGTSTSQQVSVSSCPSLSPACDPPCPRPPLSLSKPSPSTPAVQYLA</sequence>
<feature type="non-terminal residue" evidence="2">
    <location>
        <position position="1"/>
    </location>
</feature>
<feature type="region of interest" description="Disordered" evidence="1">
    <location>
        <begin position="1"/>
        <end position="23"/>
    </location>
</feature>
<feature type="compositionally biased region" description="Basic residues" evidence="1">
    <location>
        <begin position="40"/>
        <end position="49"/>
    </location>
</feature>
<feature type="compositionally biased region" description="Gly residues" evidence="1">
    <location>
        <begin position="1"/>
        <end position="12"/>
    </location>
</feature>
<evidence type="ECO:0000313" key="3">
    <source>
        <dbReference type="Proteomes" id="UP000266841"/>
    </source>
</evidence>